<comment type="caution">
    <text evidence="1">The sequence shown here is derived from an EMBL/GenBank/DDBJ whole genome shotgun (WGS) entry which is preliminary data.</text>
</comment>
<evidence type="ECO:0000313" key="2">
    <source>
        <dbReference type="Proteomes" id="UP000037069"/>
    </source>
</evidence>
<dbReference type="EMBL" id="JRES01001517">
    <property type="protein sequence ID" value="KNC22302.1"/>
    <property type="molecule type" value="Genomic_DNA"/>
</dbReference>
<dbReference type="Proteomes" id="UP000037069">
    <property type="component" value="Unassembled WGS sequence"/>
</dbReference>
<gene>
    <name evidence="1" type="ORF">FF38_07318</name>
</gene>
<dbReference type="AlphaFoldDB" id="A0A0L0BQH7"/>
<protein>
    <submittedName>
        <fullName evidence="1">Uncharacterized protein</fullName>
    </submittedName>
</protein>
<name>A0A0L0BQH7_LUCCU</name>
<keyword evidence="2" id="KW-1185">Reference proteome</keyword>
<sequence length="229" mass="24826">MGIPLAMAKRNLNVLNALSITKISLSAGYLATFQNPLLFLIKSWNSSGSTMVMDIKVVVVVDDVEFVLFVDDSCECFKGKQYVSIKFSCFSVLQLTVLLKRFRSIFCATTEGVGSAFLLRSLDVIFVILPFAEGCVEILSKSSTVSGLCLVALLTTASLLVEGFSSCLDLARVMRLAGISFADLPLRSVISLSLSRAACLSSRLTCEDLDCAAFAWFLSCSLPKEILNL</sequence>
<evidence type="ECO:0000313" key="1">
    <source>
        <dbReference type="EMBL" id="KNC22302.1"/>
    </source>
</evidence>
<organism evidence="1 2">
    <name type="scientific">Lucilia cuprina</name>
    <name type="common">Green bottle fly</name>
    <name type="synonym">Australian sheep blowfly</name>
    <dbReference type="NCBI Taxonomy" id="7375"/>
    <lineage>
        <taxon>Eukaryota</taxon>
        <taxon>Metazoa</taxon>
        <taxon>Ecdysozoa</taxon>
        <taxon>Arthropoda</taxon>
        <taxon>Hexapoda</taxon>
        <taxon>Insecta</taxon>
        <taxon>Pterygota</taxon>
        <taxon>Neoptera</taxon>
        <taxon>Endopterygota</taxon>
        <taxon>Diptera</taxon>
        <taxon>Brachycera</taxon>
        <taxon>Muscomorpha</taxon>
        <taxon>Oestroidea</taxon>
        <taxon>Calliphoridae</taxon>
        <taxon>Luciliinae</taxon>
        <taxon>Lucilia</taxon>
    </lineage>
</organism>
<reference evidence="1 2" key="1">
    <citation type="journal article" date="2015" name="Nat. Commun.">
        <title>Lucilia cuprina genome unlocks parasitic fly biology to underpin future interventions.</title>
        <authorList>
            <person name="Anstead C.A."/>
            <person name="Korhonen P.K."/>
            <person name="Young N.D."/>
            <person name="Hall R.S."/>
            <person name="Jex A.R."/>
            <person name="Murali S.C."/>
            <person name="Hughes D.S."/>
            <person name="Lee S.F."/>
            <person name="Perry T."/>
            <person name="Stroehlein A.J."/>
            <person name="Ansell B.R."/>
            <person name="Breugelmans B."/>
            <person name="Hofmann A."/>
            <person name="Qu J."/>
            <person name="Dugan S."/>
            <person name="Lee S.L."/>
            <person name="Chao H."/>
            <person name="Dinh H."/>
            <person name="Han Y."/>
            <person name="Doddapaneni H.V."/>
            <person name="Worley K.C."/>
            <person name="Muzny D.M."/>
            <person name="Ioannidis P."/>
            <person name="Waterhouse R.M."/>
            <person name="Zdobnov E.M."/>
            <person name="James P.J."/>
            <person name="Bagnall N.H."/>
            <person name="Kotze A.C."/>
            <person name="Gibbs R.A."/>
            <person name="Richards S."/>
            <person name="Batterham P."/>
            <person name="Gasser R.B."/>
        </authorList>
    </citation>
    <scope>NUCLEOTIDE SEQUENCE [LARGE SCALE GENOMIC DNA]</scope>
    <source>
        <strain evidence="1 2">LS</strain>
        <tissue evidence="1">Full body</tissue>
    </source>
</reference>
<accession>A0A0L0BQH7</accession>
<proteinExistence type="predicted"/>